<accession>A0ABT5QL73</accession>
<dbReference type="Proteomes" id="UP001149821">
    <property type="component" value="Unassembled WGS sequence"/>
</dbReference>
<comment type="caution">
    <text evidence="2">The sequence shown here is derived from an EMBL/GenBank/DDBJ whole genome shotgun (WGS) entry which is preliminary data.</text>
</comment>
<organism evidence="2 3">
    <name type="scientific">Enterovibrio qingdaonensis</name>
    <dbReference type="NCBI Taxonomy" id="2899818"/>
    <lineage>
        <taxon>Bacteria</taxon>
        <taxon>Pseudomonadati</taxon>
        <taxon>Pseudomonadota</taxon>
        <taxon>Gammaproteobacteria</taxon>
        <taxon>Vibrionales</taxon>
        <taxon>Vibrionaceae</taxon>
        <taxon>Enterovibrio</taxon>
    </lineage>
</organism>
<protein>
    <submittedName>
        <fullName evidence="2">Flp pilus assembly protein CpaB</fullName>
    </submittedName>
</protein>
<gene>
    <name evidence="2" type="primary">cpaB</name>
    <name evidence="2" type="ORF">LRP49_11055</name>
</gene>
<reference evidence="2" key="1">
    <citation type="submission" date="2021-12" db="EMBL/GenBank/DDBJ databases">
        <title>Enterovibrio ZSDZ35 sp. nov. and Enterovibrio ZSDZ42 sp. nov., isolated from coastal seawater in Qingdao.</title>
        <authorList>
            <person name="Zhang P."/>
        </authorList>
    </citation>
    <scope>NUCLEOTIDE SEQUENCE</scope>
    <source>
        <strain evidence="2">ZSDZ35</strain>
    </source>
</reference>
<keyword evidence="1" id="KW-0812">Transmembrane</keyword>
<evidence type="ECO:0000313" key="2">
    <source>
        <dbReference type="EMBL" id="MDD1781732.1"/>
    </source>
</evidence>
<evidence type="ECO:0000313" key="3">
    <source>
        <dbReference type="Proteomes" id="UP001149821"/>
    </source>
</evidence>
<feature type="transmembrane region" description="Helical" evidence="1">
    <location>
        <begin position="5"/>
        <end position="27"/>
    </location>
</feature>
<keyword evidence="3" id="KW-1185">Reference proteome</keyword>
<proteinExistence type="predicted"/>
<dbReference type="RefSeq" id="WP_274142210.1">
    <property type="nucleotide sequence ID" value="NZ_JAJUBB010000006.1"/>
</dbReference>
<evidence type="ECO:0000256" key="1">
    <source>
        <dbReference type="SAM" id="Phobius"/>
    </source>
</evidence>
<dbReference type="EMBL" id="JAJUBB010000006">
    <property type="protein sequence ID" value="MDD1781732.1"/>
    <property type="molecule type" value="Genomic_DNA"/>
</dbReference>
<keyword evidence="1" id="KW-0472">Membrane</keyword>
<name>A0ABT5QL73_9GAMM</name>
<sequence>MSQRLFFFIAVLTIIIGLLGLTGVFTFNQTTVEDTSTPTFQVAQLQSPMKKGELLKRNNVRYFNVSEQEALEKGITHNTTLKIVSGTIATQDLSNTVFLSQSDFITPNDKGYIEAAIKTGMTPYSFRLKSRDFLGSGVAVGDYIDVLVLTSDEQNIGETGRVSAIQSFRTLSVSPLLHRVKILAIEEEDDSRDLSLPITIELAREQIGKMVIARRIGVIEVIKSLNQSETGAGLNADTHDVLPNFKSVTEIRGQNKAYN</sequence>
<dbReference type="InterPro" id="IPR017592">
    <property type="entry name" value="Pilus_assmbl_Flp-typ_CpaB"/>
</dbReference>
<dbReference type="NCBIfam" id="TIGR03177">
    <property type="entry name" value="pilus_cpaB"/>
    <property type="match status" value="1"/>
</dbReference>
<keyword evidence="1" id="KW-1133">Transmembrane helix</keyword>